<sequence>FLRFPGLASAATLSTPSASLPLVPRHAVHILPRQLQVQPVRHLYYVRIRGERHDGLIYDPVLEVLNAAGPPPPRKKRRHPLDSKPFMKGVVIKTLVKKPKKPNSANRKCVLVRLSNRQGGHGLHPGRGTQPAGAQRGARVQGQDQGRAGTQAEGGAREVRLRPRHPEAPVGLLVEPNISCVTFKECGAMPRLANVCGADRGKGVRTQPTSPIHLFFVW</sequence>
<feature type="region of interest" description="Disordered" evidence="4">
    <location>
        <begin position="116"/>
        <end position="164"/>
    </location>
</feature>
<dbReference type="EMBL" id="GBIH01000027">
    <property type="protein sequence ID" value="JAC94683.1"/>
    <property type="molecule type" value="mRNA"/>
</dbReference>
<accession>A0A090XFI6</accession>
<dbReference type="GO" id="GO:0006412">
    <property type="term" value="P:translation"/>
    <property type="evidence" value="ECO:0007669"/>
    <property type="project" value="InterPro"/>
</dbReference>
<dbReference type="GO" id="GO:0005840">
    <property type="term" value="C:ribosome"/>
    <property type="evidence" value="ECO:0007669"/>
    <property type="project" value="UniProtKB-KW"/>
</dbReference>
<dbReference type="GO" id="GO:1990904">
    <property type="term" value="C:ribonucleoprotein complex"/>
    <property type="evidence" value="ECO:0007669"/>
    <property type="project" value="UniProtKB-KW"/>
</dbReference>
<evidence type="ECO:0000256" key="1">
    <source>
        <dbReference type="ARBA" id="ARBA00005657"/>
    </source>
</evidence>
<dbReference type="GO" id="GO:0003735">
    <property type="term" value="F:structural constituent of ribosome"/>
    <property type="evidence" value="ECO:0007669"/>
    <property type="project" value="InterPro"/>
</dbReference>
<evidence type="ECO:0000256" key="3">
    <source>
        <dbReference type="ARBA" id="ARBA00023274"/>
    </source>
</evidence>
<protein>
    <submittedName>
        <fullName evidence="5">Putative 30s ribosomal protein s12</fullName>
    </submittedName>
</protein>
<feature type="non-terminal residue" evidence="5">
    <location>
        <position position="1"/>
    </location>
</feature>
<name>A0A090XFI6_IXORI</name>
<feature type="compositionally biased region" description="Basic and acidic residues" evidence="4">
    <location>
        <begin position="155"/>
        <end position="164"/>
    </location>
</feature>
<evidence type="ECO:0000256" key="4">
    <source>
        <dbReference type="SAM" id="MobiDB-lite"/>
    </source>
</evidence>
<keyword evidence="2 5" id="KW-0689">Ribosomal protein</keyword>
<organism evidence="5">
    <name type="scientific">Ixodes ricinus</name>
    <name type="common">Common tick</name>
    <name type="synonym">Acarus ricinus</name>
    <dbReference type="NCBI Taxonomy" id="34613"/>
    <lineage>
        <taxon>Eukaryota</taxon>
        <taxon>Metazoa</taxon>
        <taxon>Ecdysozoa</taxon>
        <taxon>Arthropoda</taxon>
        <taxon>Chelicerata</taxon>
        <taxon>Arachnida</taxon>
        <taxon>Acari</taxon>
        <taxon>Parasitiformes</taxon>
        <taxon>Ixodida</taxon>
        <taxon>Ixodoidea</taxon>
        <taxon>Ixodidae</taxon>
        <taxon>Ixodinae</taxon>
        <taxon>Ixodes</taxon>
    </lineage>
</organism>
<proteinExistence type="evidence at transcript level"/>
<evidence type="ECO:0000313" key="5">
    <source>
        <dbReference type="EMBL" id="JAC94683.1"/>
    </source>
</evidence>
<dbReference type="Pfam" id="PF00164">
    <property type="entry name" value="Ribosom_S12_S23"/>
    <property type="match status" value="1"/>
</dbReference>
<dbReference type="SUPFAM" id="SSF50249">
    <property type="entry name" value="Nucleic acid-binding proteins"/>
    <property type="match status" value="1"/>
</dbReference>
<dbReference type="AlphaFoldDB" id="A0A090XFI6"/>
<dbReference type="InterPro" id="IPR012340">
    <property type="entry name" value="NA-bd_OB-fold"/>
</dbReference>
<comment type="similarity">
    <text evidence="1">Belongs to the universal ribosomal protein uS12 family.</text>
</comment>
<dbReference type="PROSITE" id="PS00055">
    <property type="entry name" value="RIBOSOMAL_S12"/>
    <property type="match status" value="1"/>
</dbReference>
<dbReference type="InterPro" id="IPR006032">
    <property type="entry name" value="Ribosomal_uS12"/>
</dbReference>
<reference evidence="5" key="1">
    <citation type="journal article" date="2015" name="PLoS Negl. Trop. Dis.">
        <title>Deep Sequencing Analysis of the Ixodes ricinus Haemocytome.</title>
        <authorList>
            <person name="Kotsyfakis M."/>
            <person name="Kopacek P."/>
            <person name="Franta Z."/>
            <person name="Pedra J.H."/>
            <person name="Ribeiro J.M."/>
        </authorList>
    </citation>
    <scope>NUCLEOTIDE SEQUENCE</scope>
</reference>
<evidence type="ECO:0000256" key="2">
    <source>
        <dbReference type="ARBA" id="ARBA00022980"/>
    </source>
</evidence>
<dbReference type="PANTHER" id="PTHR11652">
    <property type="entry name" value="30S RIBOSOMAL PROTEIN S12 FAMILY MEMBER"/>
    <property type="match status" value="1"/>
</dbReference>
<dbReference type="Gene3D" id="2.40.50.140">
    <property type="entry name" value="Nucleic acid-binding proteins"/>
    <property type="match status" value="1"/>
</dbReference>
<keyword evidence="3" id="KW-0687">Ribonucleoprotein</keyword>